<protein>
    <submittedName>
        <fullName evidence="1">Uncharacterized protein</fullName>
    </submittedName>
</protein>
<dbReference type="EMBL" id="JBICBM010000015">
    <property type="protein sequence ID" value="MFF9885746.1"/>
    <property type="molecule type" value="Genomic_DNA"/>
</dbReference>
<accession>A0ABW6Z4V6</accession>
<keyword evidence="2" id="KW-1185">Reference proteome</keyword>
<dbReference type="Proteomes" id="UP001603418">
    <property type="component" value="Unassembled WGS sequence"/>
</dbReference>
<organism evidence="1 2">
    <name type="scientific">Streptomyces eurythermus</name>
    <dbReference type="NCBI Taxonomy" id="42237"/>
    <lineage>
        <taxon>Bacteria</taxon>
        <taxon>Bacillati</taxon>
        <taxon>Actinomycetota</taxon>
        <taxon>Actinomycetes</taxon>
        <taxon>Kitasatosporales</taxon>
        <taxon>Streptomycetaceae</taxon>
        <taxon>Streptomyces</taxon>
    </lineage>
</organism>
<reference evidence="1 2" key="1">
    <citation type="submission" date="2024-10" db="EMBL/GenBank/DDBJ databases">
        <title>The Natural Products Discovery Center: Release of the First 8490 Sequenced Strains for Exploring Actinobacteria Biosynthetic Diversity.</title>
        <authorList>
            <person name="Kalkreuter E."/>
            <person name="Kautsar S.A."/>
            <person name="Yang D."/>
            <person name="Bader C.D."/>
            <person name="Teijaro C.N."/>
            <person name="Fluegel L."/>
            <person name="Davis C.M."/>
            <person name="Simpson J.R."/>
            <person name="Lauterbach L."/>
            <person name="Steele A.D."/>
            <person name="Gui C."/>
            <person name="Meng S."/>
            <person name="Li G."/>
            <person name="Viehrig K."/>
            <person name="Ye F."/>
            <person name="Su P."/>
            <person name="Kiefer A.F."/>
            <person name="Nichols A."/>
            <person name="Cepeda A.J."/>
            <person name="Yan W."/>
            <person name="Fan B."/>
            <person name="Jiang Y."/>
            <person name="Adhikari A."/>
            <person name="Zheng C.-J."/>
            <person name="Schuster L."/>
            <person name="Cowan T.M."/>
            <person name="Smanski M.J."/>
            <person name="Chevrette M.G."/>
            <person name="De Carvalho L.P.S."/>
            <person name="Shen B."/>
        </authorList>
    </citation>
    <scope>NUCLEOTIDE SEQUENCE [LARGE SCALE GENOMIC DNA]</scope>
    <source>
        <strain evidence="1 2">NPDC013366</strain>
    </source>
</reference>
<gene>
    <name evidence="1" type="ORF">ACF1HC_29750</name>
</gene>
<evidence type="ECO:0000313" key="2">
    <source>
        <dbReference type="Proteomes" id="UP001603418"/>
    </source>
</evidence>
<proteinExistence type="predicted"/>
<comment type="caution">
    <text evidence="1">The sequence shown here is derived from an EMBL/GenBank/DDBJ whole genome shotgun (WGS) entry which is preliminary data.</text>
</comment>
<name>A0ABW6Z4V6_9ACTN</name>
<dbReference type="RefSeq" id="WP_030785901.1">
    <property type="nucleotide sequence ID" value="NZ_JBICBM010000015.1"/>
</dbReference>
<evidence type="ECO:0000313" key="1">
    <source>
        <dbReference type="EMBL" id="MFF9885746.1"/>
    </source>
</evidence>
<sequence>MSDATPQTNPTPPPDSQAALGDAVRRLRDLLQDLPGTHDVLADSAHRVRVLSYDGDVLAAPGTDTADPQAVTVAKAVLARAGIQADVERLERAVGPAVLTTVHSAEGVNRLFQAVIDTLPHPLKVTRELVAVMREHNFCDPAAVYTLHGHVKGIQLTLEDARKVRAALGEPQAAPAPTRPQELYAVADDLARFLSEKLGGDSVGVRAYPARGILCDYCMDDLLVLGPLTIAQAEALTSALARTLLEVL</sequence>